<dbReference type="GeneID" id="26099522"/>
<protein>
    <submittedName>
        <fullName evidence="1">Uncharacterized protein</fullName>
    </submittedName>
</protein>
<proteinExistence type="predicted"/>
<evidence type="ECO:0000313" key="2">
    <source>
        <dbReference type="Proteomes" id="UP000058613"/>
    </source>
</evidence>
<dbReference type="RefSeq" id="WP_143522076.1">
    <property type="nucleotide sequence ID" value="NZ_CP013011.1"/>
</dbReference>
<dbReference type="Proteomes" id="UP000058613">
    <property type="component" value="Chromosome"/>
</dbReference>
<dbReference type="EMBL" id="CP013011">
    <property type="protein sequence ID" value="ALL01231.1"/>
    <property type="molecule type" value="Genomic_DNA"/>
</dbReference>
<name>A0A0P0N2U1_9CREN</name>
<dbReference type="KEGG" id="pdl:Pyrde_1183"/>
<dbReference type="AlphaFoldDB" id="A0A0P0N2U1"/>
<sequence>MIIKKQFMLALPFSIRRVSDMNYTNIDNCKSSLLVVAEGHGKLIELDCVDKFVFVPLDYDGDVDYELYDNERVCASNRRDDNNSIQVIRGPHTIVYEHKGLLGRSLSILFRASGCRRGDVINRASTIKSDQDLVSSYVLYRRAGEYYLIFDTATSFIHVRLGEKPLEVKHRNGVFMALFKDYIRLLSPITGFIDIPSSESSLEPLGYNSEGDILLYNRNDGVVYAIDKIGGIKPVIRCNSISVMPSYEGYSIIECDHRVIGGVSAVASYGLALLRQLISSRRSLIIFPYIVLVDNNISIIELGKITSVLADVVWDGIAKKIRVFGLYGGIDHDTVGRVVSVMENEVTGRFIDYSIILERCILQRIDKGGICIQYDGICSDKILRVWGRLVGFDMNSFEPVLVVNEDHIRPSVLEFNNGSFYAEYVMPKHLDDLDNIDGLYVVEKSSGISVRIKKIDIRKVYVNTDIVDIALQDISTVRIRLRITSNFELYKLFVLPGYQQAKIIYRELKMNSDSGGIIYEAEAIINVEIDELYANRYRLNILLVSDNNIRILSSVDVRGEIINMFGIINSLDILVNNDIELLEVVLRKSGHIVFRVNDIDMPIEVGGEFYLRVPGGMGSVVLRDRSGIRSFTTFGVKGNTVLVQLVNKHIVEFKCNVGCTLLCGKHVLVSGRSVYVDLNDIANLGDVCKIISIGYGTLKEGVVNVPRLLLGMAVRVGVELAKHLKL</sequence>
<gene>
    <name evidence="1" type="ORF">Pyrde_1183</name>
</gene>
<organism evidence="1 2">
    <name type="scientific">Pyrodictium delaneyi</name>
    <dbReference type="NCBI Taxonomy" id="1273541"/>
    <lineage>
        <taxon>Archaea</taxon>
        <taxon>Thermoproteota</taxon>
        <taxon>Thermoprotei</taxon>
        <taxon>Desulfurococcales</taxon>
        <taxon>Pyrodictiaceae</taxon>
        <taxon>Pyrodictium</taxon>
    </lineage>
</organism>
<accession>A0A0P0N2U1</accession>
<evidence type="ECO:0000313" key="1">
    <source>
        <dbReference type="EMBL" id="ALL01231.1"/>
    </source>
</evidence>
<reference evidence="1 2" key="1">
    <citation type="submission" date="2015-10" db="EMBL/GenBank/DDBJ databases">
        <title>Complete genome sequence of hyperthermophilic archaeon Pyrodictium delaneyi Su06.</title>
        <authorList>
            <person name="Jung J.-H."/>
            <person name="Lin J."/>
            <person name="Holden J.F."/>
            <person name="Park C.-S."/>
        </authorList>
    </citation>
    <scope>NUCLEOTIDE SEQUENCE [LARGE SCALE GENOMIC DNA]</scope>
    <source>
        <strain evidence="1 2">Su06</strain>
    </source>
</reference>